<name>A0A8T2J8C0_9PIPI</name>
<dbReference type="CDD" id="cd00087">
    <property type="entry name" value="FReD"/>
    <property type="match status" value="1"/>
</dbReference>
<evidence type="ECO:0000313" key="5">
    <source>
        <dbReference type="Proteomes" id="UP000812440"/>
    </source>
</evidence>
<comment type="caution">
    <text evidence="4">The sequence shown here is derived from an EMBL/GenBank/DDBJ whole genome shotgun (WGS) entry which is preliminary data.</text>
</comment>
<dbReference type="InterPro" id="IPR050373">
    <property type="entry name" value="Fibrinogen_C-term_domain"/>
</dbReference>
<gene>
    <name evidence="4" type="ORF">GDO86_005679</name>
</gene>
<evidence type="ECO:0000256" key="1">
    <source>
        <dbReference type="ARBA" id="ARBA00023157"/>
    </source>
</evidence>
<dbReference type="PANTHER" id="PTHR19143">
    <property type="entry name" value="FIBRINOGEN/TENASCIN/ANGIOPOEITIN"/>
    <property type="match status" value="1"/>
</dbReference>
<keyword evidence="5" id="KW-1185">Reference proteome</keyword>
<dbReference type="InterPro" id="IPR036056">
    <property type="entry name" value="Fibrinogen-like_C"/>
</dbReference>
<evidence type="ECO:0000313" key="4">
    <source>
        <dbReference type="EMBL" id="KAG8439570.1"/>
    </source>
</evidence>
<organism evidence="4 5">
    <name type="scientific">Hymenochirus boettgeri</name>
    <name type="common">Congo dwarf clawed frog</name>
    <dbReference type="NCBI Taxonomy" id="247094"/>
    <lineage>
        <taxon>Eukaryota</taxon>
        <taxon>Metazoa</taxon>
        <taxon>Chordata</taxon>
        <taxon>Craniata</taxon>
        <taxon>Vertebrata</taxon>
        <taxon>Euteleostomi</taxon>
        <taxon>Amphibia</taxon>
        <taxon>Batrachia</taxon>
        <taxon>Anura</taxon>
        <taxon>Pipoidea</taxon>
        <taxon>Pipidae</taxon>
        <taxon>Pipinae</taxon>
        <taxon>Hymenochirus</taxon>
    </lineage>
</organism>
<dbReference type="PROSITE" id="PS00514">
    <property type="entry name" value="FIBRINOGEN_C_1"/>
    <property type="match status" value="1"/>
</dbReference>
<feature type="domain" description="Fibrinogen C-terminal" evidence="3">
    <location>
        <begin position="42"/>
        <end position="277"/>
    </location>
</feature>
<dbReference type="InterPro" id="IPR020837">
    <property type="entry name" value="Fibrinogen_CS"/>
</dbReference>
<dbReference type="Pfam" id="PF00147">
    <property type="entry name" value="Fibrinogen_C"/>
    <property type="match status" value="1"/>
</dbReference>
<dbReference type="PANTHER" id="PTHR19143:SF185">
    <property type="entry name" value="ANGIOPOIETIN-RELATED PROTEIN 5"/>
    <property type="match status" value="1"/>
</dbReference>
<dbReference type="AlphaFoldDB" id="A0A8T2J8C0"/>
<dbReference type="EMBL" id="JAACNH010000006">
    <property type="protein sequence ID" value="KAG8439570.1"/>
    <property type="molecule type" value="Genomic_DNA"/>
</dbReference>
<dbReference type="PROSITE" id="PS51406">
    <property type="entry name" value="FIBRINOGEN_C_2"/>
    <property type="match status" value="1"/>
</dbReference>
<keyword evidence="2" id="KW-0812">Transmembrane</keyword>
<dbReference type="NCBIfam" id="NF040941">
    <property type="entry name" value="GGGWT_bact"/>
    <property type="match status" value="1"/>
</dbReference>
<evidence type="ECO:0000256" key="2">
    <source>
        <dbReference type="SAM" id="Phobius"/>
    </source>
</evidence>
<dbReference type="GO" id="GO:0005615">
    <property type="term" value="C:extracellular space"/>
    <property type="evidence" value="ECO:0007669"/>
    <property type="project" value="TreeGrafter"/>
</dbReference>
<dbReference type="SUPFAM" id="SSF56496">
    <property type="entry name" value="Fibrinogen C-terminal domain-like"/>
    <property type="match status" value="1"/>
</dbReference>
<dbReference type="InterPro" id="IPR014716">
    <property type="entry name" value="Fibrinogen_a/b/g_C_1"/>
</dbReference>
<accession>A0A8T2J8C0</accession>
<keyword evidence="1" id="KW-1015">Disulfide bond</keyword>
<dbReference type="SMART" id="SM00186">
    <property type="entry name" value="FBG"/>
    <property type="match status" value="1"/>
</dbReference>
<reference evidence="4" key="1">
    <citation type="thesis" date="2020" institute="ProQuest LLC" country="789 East Eisenhower Parkway, Ann Arbor, MI, USA">
        <title>Comparative Genomics and Chromosome Evolution.</title>
        <authorList>
            <person name="Mudd A.B."/>
        </authorList>
    </citation>
    <scope>NUCLEOTIDE SEQUENCE</scope>
    <source>
        <strain evidence="4">Female2</strain>
        <tissue evidence="4">Blood</tissue>
    </source>
</reference>
<proteinExistence type="predicted"/>
<dbReference type="Gene3D" id="3.90.215.10">
    <property type="entry name" value="Gamma Fibrinogen, chain A, domain 1"/>
    <property type="match status" value="1"/>
</dbReference>
<sequence>MFPEHFPDTRAIYTLGMHYLDHFGYLLLLGFFFQHVTTQDTMTKNSEGYDCSHIWEIRKNQSYNGIYTIKPLGANISFQVFCEMKHDGGWTLIQSNDGQDGLNFDRTWDEYKLGFGNISGEHWLGLENIHKLTNQDRRTTELLILIEGFDGTKAFTLYNFFTIGTENKNYQLSIGNGTGNAGDAFRNGDSDQNGSFFSTSDRDNDNCSPCKTGDTRYMSCSRNRFHSGWWFNRCGNANLNGKWHPQEKNLNWASSVYWGTFKASESLKYSKMYIRNY</sequence>
<dbReference type="OrthoDB" id="7940501at2759"/>
<dbReference type="Proteomes" id="UP000812440">
    <property type="component" value="Chromosome 3"/>
</dbReference>
<feature type="transmembrane region" description="Helical" evidence="2">
    <location>
        <begin position="12"/>
        <end position="33"/>
    </location>
</feature>
<evidence type="ECO:0000259" key="3">
    <source>
        <dbReference type="PROSITE" id="PS51406"/>
    </source>
</evidence>
<keyword evidence="2" id="KW-0472">Membrane</keyword>
<keyword evidence="2" id="KW-1133">Transmembrane helix</keyword>
<dbReference type="InterPro" id="IPR002181">
    <property type="entry name" value="Fibrinogen_a/b/g_C_dom"/>
</dbReference>
<protein>
    <recommendedName>
        <fullName evidence="3">Fibrinogen C-terminal domain-containing protein</fullName>
    </recommendedName>
</protein>